<protein>
    <recommendedName>
        <fullName evidence="3">Recombinase domain-containing protein</fullName>
    </recommendedName>
</protein>
<dbReference type="InterPro" id="IPR025827">
    <property type="entry name" value="Zn_ribbon_recom_dom"/>
</dbReference>
<evidence type="ECO:0000259" key="3">
    <source>
        <dbReference type="PROSITE" id="PS51737"/>
    </source>
</evidence>
<dbReference type="Pfam" id="PF07508">
    <property type="entry name" value="Recombinase"/>
    <property type="match status" value="1"/>
</dbReference>
<evidence type="ECO:0000313" key="5">
    <source>
        <dbReference type="Proteomes" id="UP000012589"/>
    </source>
</evidence>
<name>N2AC82_9FIRM</name>
<dbReference type="SUPFAM" id="SSF53041">
    <property type="entry name" value="Resolvase-like"/>
    <property type="match status" value="1"/>
</dbReference>
<dbReference type="Gene3D" id="3.40.50.1390">
    <property type="entry name" value="Resolvase, N-terminal catalytic domain"/>
    <property type="match status" value="1"/>
</dbReference>
<dbReference type="InterPro" id="IPR006119">
    <property type="entry name" value="Resolv_N"/>
</dbReference>
<dbReference type="HOGENOM" id="CLU_010686_18_2_9"/>
<proteinExistence type="predicted"/>
<dbReference type="InterPro" id="IPR050639">
    <property type="entry name" value="SSR_resolvase"/>
</dbReference>
<dbReference type="PANTHER" id="PTHR30461:SF23">
    <property type="entry name" value="DNA RECOMBINASE-RELATED"/>
    <property type="match status" value="1"/>
</dbReference>
<evidence type="ECO:0000256" key="1">
    <source>
        <dbReference type="SAM" id="Coils"/>
    </source>
</evidence>
<evidence type="ECO:0000256" key="2">
    <source>
        <dbReference type="SAM" id="MobiDB-lite"/>
    </source>
</evidence>
<dbReference type="GO" id="GO:0003677">
    <property type="term" value="F:DNA binding"/>
    <property type="evidence" value="ECO:0007669"/>
    <property type="project" value="InterPro"/>
</dbReference>
<evidence type="ECO:0000313" key="4">
    <source>
        <dbReference type="EMBL" id="EMZ27047.1"/>
    </source>
</evidence>
<dbReference type="SMART" id="SM00857">
    <property type="entry name" value="Resolvase"/>
    <property type="match status" value="1"/>
</dbReference>
<dbReference type="EMBL" id="AQFT01000074">
    <property type="protein sequence ID" value="EMZ27047.1"/>
    <property type="molecule type" value="Genomic_DNA"/>
</dbReference>
<dbReference type="eggNOG" id="COG1961">
    <property type="taxonomic scope" value="Bacteria"/>
</dbReference>
<dbReference type="Pfam" id="PF00239">
    <property type="entry name" value="Resolvase"/>
    <property type="match status" value="1"/>
</dbReference>
<dbReference type="PANTHER" id="PTHR30461">
    <property type="entry name" value="DNA-INVERTASE FROM LAMBDOID PROPHAGE"/>
    <property type="match status" value="1"/>
</dbReference>
<dbReference type="PROSITE" id="PS51737">
    <property type="entry name" value="RECOMBINASE_DNA_BIND"/>
    <property type="match status" value="1"/>
</dbReference>
<organism evidence="4 5">
    <name type="scientific">Eubacterium plexicaudatum ASF492</name>
    <dbReference type="NCBI Taxonomy" id="1235802"/>
    <lineage>
        <taxon>Bacteria</taxon>
        <taxon>Bacillati</taxon>
        <taxon>Bacillota</taxon>
        <taxon>Clostridia</taxon>
        <taxon>Eubacteriales</taxon>
        <taxon>Eubacteriaceae</taxon>
        <taxon>Eubacterium</taxon>
    </lineage>
</organism>
<dbReference type="Gene3D" id="3.90.1750.20">
    <property type="entry name" value="Putative Large Serine Recombinase, Chain B, Domain 2"/>
    <property type="match status" value="1"/>
</dbReference>
<dbReference type="GO" id="GO:0000150">
    <property type="term" value="F:DNA strand exchange activity"/>
    <property type="evidence" value="ECO:0007669"/>
    <property type="project" value="InterPro"/>
</dbReference>
<dbReference type="InterPro" id="IPR036162">
    <property type="entry name" value="Resolvase-like_N_sf"/>
</dbReference>
<sequence length="594" mass="68583">MARTSRKQGKAAEQTTIPAMKTALYVRLSNEDNGGRSEDGIDNQLELLLDFIRRLEDMEILPGNRHKPSGRKVENRKDTYIPSGAHVPSGKKVEIIETYVDNGQTGTDFDRPGWERMMEDAKAGRINCIMVKDLSRFGRNYLEAGDYLEKIFPFLGVRFIAVNDQYDSEGEIFPHKELITEFKNLANDYYSKDISKKIMSAFRAKKEQGQFIGSKAPYGYILENNRYVIDEAAADVVKRIFAMKTEGMSAYKIAGILNQEGVPSPSRYAGEQGAKKYKNCGHILWQQEAVSRILYNRAYVGDLVQGKYNSSIYSRERRGKKEEDAWEVLEGTHPAIIDRNVFEQVQEIREKNRKAWKDRQGGPGYGNVLEGILVCGICHHAMWRNKEVRNGKVSYYFFCGSAYGHSQTKCNTSSIVDHKIFDMVLKQIRLQIDLAVEADSLLEQMKKSDTHVAVYQEKKEATGRVRNELGRYVYLKTSIYEDMKQGILTKEEFLAAKERYARKISRLETELNEKERELEKFEKYMGGENQWLKAFLDFRDAKELTREMAVNLLEKMEIFEDKRIHIRFRFRNEYEYLMSKLAERGEGCGRTVSG</sequence>
<accession>N2AC82</accession>
<dbReference type="InterPro" id="IPR011109">
    <property type="entry name" value="DNA_bind_recombinase_dom"/>
</dbReference>
<feature type="coiled-coil region" evidence="1">
    <location>
        <begin position="490"/>
        <end position="524"/>
    </location>
</feature>
<keyword evidence="1" id="KW-0175">Coiled coil</keyword>
<dbReference type="InterPro" id="IPR038109">
    <property type="entry name" value="DNA_bind_recomb_sf"/>
</dbReference>
<dbReference type="STRING" id="1235802.C823_02506"/>
<keyword evidence="5" id="KW-1185">Reference proteome</keyword>
<dbReference type="PATRIC" id="fig|1235802.3.peg.2650"/>
<dbReference type="AlphaFoldDB" id="N2AC82"/>
<gene>
    <name evidence="4" type="ORF">C823_02506</name>
</gene>
<feature type="region of interest" description="Disordered" evidence="2">
    <location>
        <begin position="62"/>
        <end position="84"/>
    </location>
</feature>
<dbReference type="Proteomes" id="UP000012589">
    <property type="component" value="Unassembled WGS sequence"/>
</dbReference>
<feature type="domain" description="Recombinase" evidence="3">
    <location>
        <begin position="217"/>
        <end position="355"/>
    </location>
</feature>
<reference evidence="4 5" key="1">
    <citation type="journal article" date="2014" name="Genome Announc.">
        <title>Draft genome sequences of the altered schaedler flora, a defined bacterial community from gnotobiotic mice.</title>
        <authorList>
            <person name="Wannemuehler M.J."/>
            <person name="Overstreet A.M."/>
            <person name="Ward D.V."/>
            <person name="Phillips G.J."/>
        </authorList>
    </citation>
    <scope>NUCLEOTIDE SEQUENCE [LARGE SCALE GENOMIC DNA]</scope>
    <source>
        <strain evidence="4 5">ASF492</strain>
    </source>
</reference>
<comment type="caution">
    <text evidence="4">The sequence shown here is derived from an EMBL/GenBank/DDBJ whole genome shotgun (WGS) entry which is preliminary data.</text>
</comment>
<dbReference type="Pfam" id="PF13408">
    <property type="entry name" value="Zn_ribbon_recom"/>
    <property type="match status" value="1"/>
</dbReference>